<evidence type="ECO:0000256" key="1">
    <source>
        <dbReference type="SAM" id="MobiDB-lite"/>
    </source>
</evidence>
<protein>
    <submittedName>
        <fullName evidence="2">Uncharacterized protein</fullName>
    </submittedName>
</protein>
<organism evidence="2 3">
    <name type="scientific">Cylicostephanus goldi</name>
    <name type="common">Nematode worm</name>
    <dbReference type="NCBI Taxonomy" id="71465"/>
    <lineage>
        <taxon>Eukaryota</taxon>
        <taxon>Metazoa</taxon>
        <taxon>Ecdysozoa</taxon>
        <taxon>Nematoda</taxon>
        <taxon>Chromadorea</taxon>
        <taxon>Rhabditida</taxon>
        <taxon>Rhabditina</taxon>
        <taxon>Rhabditomorpha</taxon>
        <taxon>Strongyloidea</taxon>
        <taxon>Strongylidae</taxon>
        <taxon>Cylicostephanus</taxon>
    </lineage>
</organism>
<reference evidence="2 3" key="1">
    <citation type="submission" date="2018-11" db="EMBL/GenBank/DDBJ databases">
        <authorList>
            <consortium name="Pathogen Informatics"/>
        </authorList>
    </citation>
    <scope>NUCLEOTIDE SEQUENCE [LARGE SCALE GENOMIC DNA]</scope>
</reference>
<keyword evidence="3" id="KW-1185">Reference proteome</keyword>
<dbReference type="EMBL" id="UYRV01023306">
    <property type="protein sequence ID" value="VDK73345.1"/>
    <property type="molecule type" value="Genomic_DNA"/>
</dbReference>
<name>A0A3P6SZ91_CYLGO</name>
<feature type="compositionally biased region" description="Basic and acidic residues" evidence="1">
    <location>
        <begin position="65"/>
        <end position="100"/>
    </location>
</feature>
<evidence type="ECO:0000313" key="3">
    <source>
        <dbReference type="Proteomes" id="UP000271889"/>
    </source>
</evidence>
<sequence>MNEQRRIPSPPKRAENTEPLKRDAPRSQDSDNSKPYNGGGANPPTKNDTVTRPKEKRPPASPGKIAEEGRRKPSNDTKDMIPSDHGSSGHEDSAKKARSRREALLNFPSLLAQFYLAIRPLLAVPHGGQLAPEMSQTKDLPHFQEDTFLCVIHAGGWEE</sequence>
<proteinExistence type="predicted"/>
<dbReference type="AlphaFoldDB" id="A0A3P6SZ91"/>
<feature type="compositionally biased region" description="Basic and acidic residues" evidence="1">
    <location>
        <begin position="49"/>
        <end position="58"/>
    </location>
</feature>
<feature type="compositionally biased region" description="Basic and acidic residues" evidence="1">
    <location>
        <begin position="1"/>
        <end position="32"/>
    </location>
</feature>
<gene>
    <name evidence="2" type="ORF">CGOC_LOCUS6931</name>
</gene>
<evidence type="ECO:0000313" key="2">
    <source>
        <dbReference type="EMBL" id="VDK73345.1"/>
    </source>
</evidence>
<accession>A0A3P6SZ91</accession>
<dbReference type="Proteomes" id="UP000271889">
    <property type="component" value="Unassembled WGS sequence"/>
</dbReference>
<feature type="region of interest" description="Disordered" evidence="1">
    <location>
        <begin position="1"/>
        <end position="100"/>
    </location>
</feature>